<proteinExistence type="predicted"/>
<reference evidence="2" key="1">
    <citation type="submission" date="2022-01" db="EMBL/GenBank/DDBJ databases">
        <authorList>
            <person name="King R."/>
        </authorList>
    </citation>
    <scope>NUCLEOTIDE SEQUENCE</scope>
</reference>
<evidence type="ECO:0000313" key="3">
    <source>
        <dbReference type="Proteomes" id="UP001153620"/>
    </source>
</evidence>
<keyword evidence="3" id="KW-1185">Reference proteome</keyword>
<protein>
    <submittedName>
        <fullName evidence="2">Uncharacterized protein</fullName>
    </submittedName>
</protein>
<dbReference type="EMBL" id="OU895878">
    <property type="protein sequence ID" value="CAG9803512.1"/>
    <property type="molecule type" value="Genomic_DNA"/>
</dbReference>
<reference evidence="2" key="2">
    <citation type="submission" date="2022-10" db="EMBL/GenBank/DDBJ databases">
        <authorList>
            <consortium name="ENA_rothamsted_submissions"/>
            <consortium name="culmorum"/>
            <person name="King R."/>
        </authorList>
    </citation>
    <scope>NUCLEOTIDE SEQUENCE</scope>
</reference>
<dbReference type="OrthoDB" id="7789350at2759"/>
<accession>A0A9N9RTX7</accession>
<sequence>MEVLNQSFGGYSNKDYESDDDNQLEKTFVTIHVDSFNEKDFTNFLNCLDTINESNKKRKNREKVIKNYCIQVPYIDNSIRINDDDNDDNDYEELDEKCNEMKNNISQMFSYFEEDVQFNFDDIDHLPSDDASSKLNKDDAQSKIRKRSFKKLFDAENKDSKPVIRGVVKKPNAPCSSPAVLHKNQVDKIMNEFNRVKINYYSKDNCVEFTDIDYFYCDSDLESTRSFDKVGRLNRRILSKFEREKLEQACKNDENEKRKLMKATEIVPKNSVKEKITMFSKLDIPHAGGFLTKSFSAPTGISKIMDKSSIDMERNQVNCRRMHGLIKNTSSANKNQNKCFIKDINNSINEKNVHSDKQQECMLNKIVKEGKLKDSIILMQLERIVNQFGMSLLFTINGLMSDNAFTLGGRKMNHLKLNTVPSLVVFNKTFDSKKINNCTTENVELSVVQSNQIQLQMHVKFVDKTTGVTKSMRINVIFMAKYETDCDLSTPIDETASNSFNIYFTSFFEPPENELQKARESNVTLSEHQLRVQASLQKLNIPDWYKQYSATGHNTSANTSYYKNADVSGMLKKRNSDIGRWQGLNSKTTSLSSLGSNRSDRSPVMLSPSAHSHHGGQTGFSRWSTSHLNSSQTSPSVSARSSFVRNAAYASTTSGQSVVSSTSQASEIRNSFRKPYLGWRSQEKLNQPRTAHERLASSLMSQKQAEQPVATPEIQSSIKEVTSAIVHYVNDQTNRGSRSRSVSPSTRCWLESSFVGTKPLESPQTPGLENQFASTHKAVNIGPMSVTATNYDSIRLNGIGGGESTVI</sequence>
<feature type="region of interest" description="Disordered" evidence="1">
    <location>
        <begin position="589"/>
        <end position="640"/>
    </location>
</feature>
<organism evidence="2 3">
    <name type="scientific">Chironomus riparius</name>
    <dbReference type="NCBI Taxonomy" id="315576"/>
    <lineage>
        <taxon>Eukaryota</taxon>
        <taxon>Metazoa</taxon>
        <taxon>Ecdysozoa</taxon>
        <taxon>Arthropoda</taxon>
        <taxon>Hexapoda</taxon>
        <taxon>Insecta</taxon>
        <taxon>Pterygota</taxon>
        <taxon>Neoptera</taxon>
        <taxon>Endopterygota</taxon>
        <taxon>Diptera</taxon>
        <taxon>Nematocera</taxon>
        <taxon>Chironomoidea</taxon>
        <taxon>Chironomidae</taxon>
        <taxon>Chironominae</taxon>
        <taxon>Chironomus</taxon>
    </lineage>
</organism>
<feature type="compositionally biased region" description="Polar residues" evidence="1">
    <location>
        <begin position="619"/>
        <end position="640"/>
    </location>
</feature>
<dbReference type="AlphaFoldDB" id="A0A9N9RTX7"/>
<gene>
    <name evidence="2" type="ORF">CHIRRI_LOCUS6412</name>
</gene>
<dbReference type="Proteomes" id="UP001153620">
    <property type="component" value="Chromosome 2"/>
</dbReference>
<evidence type="ECO:0000256" key="1">
    <source>
        <dbReference type="SAM" id="MobiDB-lite"/>
    </source>
</evidence>
<evidence type="ECO:0000313" key="2">
    <source>
        <dbReference type="EMBL" id="CAG9803512.1"/>
    </source>
</evidence>
<name>A0A9N9RTX7_9DIPT</name>